<protein>
    <submittedName>
        <fullName evidence="2">Uncharacterized protein</fullName>
    </submittedName>
</protein>
<reference evidence="2" key="1">
    <citation type="submission" date="2022-11" db="UniProtKB">
        <authorList>
            <consortium name="WormBaseParasite"/>
        </authorList>
    </citation>
    <scope>IDENTIFICATION</scope>
</reference>
<dbReference type="AlphaFoldDB" id="A0A915DUC5"/>
<dbReference type="Proteomes" id="UP000887574">
    <property type="component" value="Unplaced"/>
</dbReference>
<sequence>MYALLNQRIKLAEKRRWLLLHISTGGMSSSINTELEGLKRSVENVCRFVTPDEADVFYKRYADLWYQVQAYYNFIFHNGSLIDREISSAKRIIDASFHLLHLEAETPSKSKSRWISS</sequence>
<organism evidence="1 2">
    <name type="scientific">Ditylenchus dipsaci</name>
    <dbReference type="NCBI Taxonomy" id="166011"/>
    <lineage>
        <taxon>Eukaryota</taxon>
        <taxon>Metazoa</taxon>
        <taxon>Ecdysozoa</taxon>
        <taxon>Nematoda</taxon>
        <taxon>Chromadorea</taxon>
        <taxon>Rhabditida</taxon>
        <taxon>Tylenchina</taxon>
        <taxon>Tylenchomorpha</taxon>
        <taxon>Sphaerularioidea</taxon>
        <taxon>Anguinidae</taxon>
        <taxon>Anguininae</taxon>
        <taxon>Ditylenchus</taxon>
    </lineage>
</organism>
<name>A0A915DUC5_9BILA</name>
<evidence type="ECO:0000313" key="1">
    <source>
        <dbReference type="Proteomes" id="UP000887574"/>
    </source>
</evidence>
<dbReference type="WBParaSite" id="jg23757">
    <property type="protein sequence ID" value="jg23757"/>
    <property type="gene ID" value="jg23757"/>
</dbReference>
<evidence type="ECO:0000313" key="2">
    <source>
        <dbReference type="WBParaSite" id="jg23757"/>
    </source>
</evidence>
<keyword evidence="1" id="KW-1185">Reference proteome</keyword>
<proteinExistence type="predicted"/>
<accession>A0A915DUC5</accession>